<dbReference type="Proteomes" id="UP000183245">
    <property type="component" value="Unassembled WGS sequence"/>
</dbReference>
<gene>
    <name evidence="1" type="ORF">AUK40_00680</name>
</gene>
<accession>A0A1J5IYH1</accession>
<evidence type="ECO:0000313" key="2">
    <source>
        <dbReference type="Proteomes" id="UP000183245"/>
    </source>
</evidence>
<protein>
    <submittedName>
        <fullName evidence="1">Uncharacterized protein</fullName>
    </submittedName>
</protein>
<name>A0A1J5IYH1_9BACT</name>
<dbReference type="AlphaFoldDB" id="A0A1J5IYH1"/>
<proteinExistence type="predicted"/>
<sequence length="116" mass="13085">MSRIKDQLQVIMNGRSYDIVPVRNGSGYNVVVRGIINPMPGGTGGFQTIEQAVLSIRILERAGDDSDRFWNLWYRVSGVTQKSRDQNKAFAALIGMKVERISRHEHRLVQIDKVSA</sequence>
<reference evidence="1 2" key="1">
    <citation type="journal article" date="2016" name="Environ. Microbiol.">
        <title>Genomic resolution of a cold subsurface aquifer community provides metabolic insights for novel microbes adapted to high CO concentrations.</title>
        <authorList>
            <person name="Probst A.J."/>
            <person name="Castelle C.J."/>
            <person name="Singh A."/>
            <person name="Brown C.T."/>
            <person name="Anantharaman K."/>
            <person name="Sharon I."/>
            <person name="Hug L.A."/>
            <person name="Burstein D."/>
            <person name="Emerson J.B."/>
            <person name="Thomas B.C."/>
            <person name="Banfield J.F."/>
        </authorList>
    </citation>
    <scope>NUCLEOTIDE SEQUENCE [LARGE SCALE GENOMIC DNA]</scope>
    <source>
        <strain evidence="1">CG2_30_54_11</strain>
    </source>
</reference>
<dbReference type="EMBL" id="MNZT01000012">
    <property type="protein sequence ID" value="OIP99458.1"/>
    <property type="molecule type" value="Genomic_DNA"/>
</dbReference>
<organism evidence="1 2">
    <name type="scientific">Candidatus Wirthbacteria bacterium CG2_30_54_11</name>
    <dbReference type="NCBI Taxonomy" id="1817892"/>
    <lineage>
        <taxon>Bacteria</taxon>
        <taxon>Candidatus Wirthbacteria</taxon>
    </lineage>
</organism>
<dbReference type="STRING" id="1817892.AUK40_00680"/>
<evidence type="ECO:0000313" key="1">
    <source>
        <dbReference type="EMBL" id="OIP99458.1"/>
    </source>
</evidence>
<comment type="caution">
    <text evidence="1">The sequence shown here is derived from an EMBL/GenBank/DDBJ whole genome shotgun (WGS) entry which is preliminary data.</text>
</comment>